<reference evidence="2" key="1">
    <citation type="journal article" date="2006" name="PLoS Biol.">
        <title>Macronuclear genome sequence of the ciliate Tetrahymena thermophila, a model eukaryote.</title>
        <authorList>
            <person name="Eisen J.A."/>
            <person name="Coyne R.S."/>
            <person name="Wu M."/>
            <person name="Wu D."/>
            <person name="Thiagarajan M."/>
            <person name="Wortman J.R."/>
            <person name="Badger J.H."/>
            <person name="Ren Q."/>
            <person name="Amedeo P."/>
            <person name="Jones K.M."/>
            <person name="Tallon L.J."/>
            <person name="Delcher A.L."/>
            <person name="Salzberg S.L."/>
            <person name="Silva J.C."/>
            <person name="Haas B.J."/>
            <person name="Majoros W.H."/>
            <person name="Farzad M."/>
            <person name="Carlton J.M."/>
            <person name="Smith R.K. Jr."/>
            <person name="Garg J."/>
            <person name="Pearlman R.E."/>
            <person name="Karrer K.M."/>
            <person name="Sun L."/>
            <person name="Manning G."/>
            <person name="Elde N.C."/>
            <person name="Turkewitz A.P."/>
            <person name="Asai D.J."/>
            <person name="Wilkes D.E."/>
            <person name="Wang Y."/>
            <person name="Cai H."/>
            <person name="Collins K."/>
            <person name="Stewart B.A."/>
            <person name="Lee S.R."/>
            <person name="Wilamowska K."/>
            <person name="Weinberg Z."/>
            <person name="Ruzzo W.L."/>
            <person name="Wloga D."/>
            <person name="Gaertig J."/>
            <person name="Frankel J."/>
            <person name="Tsao C.-C."/>
            <person name="Gorovsky M.A."/>
            <person name="Keeling P.J."/>
            <person name="Waller R.F."/>
            <person name="Patron N.J."/>
            <person name="Cherry J.M."/>
            <person name="Stover N.A."/>
            <person name="Krieger C.J."/>
            <person name="del Toro C."/>
            <person name="Ryder H.F."/>
            <person name="Williamson S.C."/>
            <person name="Barbeau R.A."/>
            <person name="Hamilton E.P."/>
            <person name="Orias E."/>
        </authorList>
    </citation>
    <scope>NUCLEOTIDE SEQUENCE [LARGE SCALE GENOMIC DNA]</scope>
    <source>
        <strain evidence="2">SB210</strain>
    </source>
</reference>
<evidence type="ECO:0000313" key="1">
    <source>
        <dbReference type="EMBL" id="EAS00253.1"/>
    </source>
</evidence>
<protein>
    <submittedName>
        <fullName evidence="1">Transmembrane protein, putative</fullName>
    </submittedName>
</protein>
<gene>
    <name evidence="1" type="ORF">TTHERM_00218260</name>
</gene>
<name>I7M8X8_TETTS</name>
<dbReference type="EMBL" id="GG662621">
    <property type="protein sequence ID" value="EAS00253.1"/>
    <property type="molecule type" value="Genomic_DNA"/>
</dbReference>
<dbReference type="GeneID" id="7838584"/>
<dbReference type="KEGG" id="tet:TTHERM_00218260"/>
<dbReference type="RefSeq" id="XP_001020498.1">
    <property type="nucleotide sequence ID" value="XM_001020498.1"/>
</dbReference>
<keyword evidence="2" id="KW-1185">Reference proteome</keyword>
<evidence type="ECO:0000313" key="2">
    <source>
        <dbReference type="Proteomes" id="UP000009168"/>
    </source>
</evidence>
<accession>I7M8X8</accession>
<dbReference type="InParanoid" id="I7M8X8"/>
<dbReference type="HOGENOM" id="CLU_1859282_0_0_1"/>
<dbReference type="Proteomes" id="UP000009168">
    <property type="component" value="Unassembled WGS sequence"/>
</dbReference>
<keyword evidence="1" id="KW-0472">Membrane</keyword>
<keyword evidence="1" id="KW-0812">Transmembrane</keyword>
<proteinExistence type="predicted"/>
<dbReference type="AlphaFoldDB" id="I7M8X8"/>
<sequence>MGIQKNLIQITFTLALIALGGTAAYYYSFENFEKCLSKQEQQFNCDQYDGFKLKLECRRYLQKIKQMIKIDEIYQKLQDSQLTQIQKLKRTTDFERKIRNLPYGMEEKFEEIHNQAMENYQFYMDIFNPTYQFCLKDK</sequence>
<organism evidence="1 2">
    <name type="scientific">Tetrahymena thermophila (strain SB210)</name>
    <dbReference type="NCBI Taxonomy" id="312017"/>
    <lineage>
        <taxon>Eukaryota</taxon>
        <taxon>Sar</taxon>
        <taxon>Alveolata</taxon>
        <taxon>Ciliophora</taxon>
        <taxon>Intramacronucleata</taxon>
        <taxon>Oligohymenophorea</taxon>
        <taxon>Hymenostomatida</taxon>
        <taxon>Tetrahymenina</taxon>
        <taxon>Tetrahymenidae</taxon>
        <taxon>Tetrahymena</taxon>
    </lineage>
</organism>